<gene>
    <name evidence="1" type="ORF">HAX54_006667</name>
</gene>
<proteinExistence type="predicted"/>
<evidence type="ECO:0000313" key="2">
    <source>
        <dbReference type="Proteomes" id="UP000823775"/>
    </source>
</evidence>
<keyword evidence="2" id="KW-1185">Reference proteome</keyword>
<accession>A0ABS8WWA0</accession>
<comment type="caution">
    <text evidence="1">The sequence shown here is derived from an EMBL/GenBank/DDBJ whole genome shotgun (WGS) entry which is preliminary data.</text>
</comment>
<protein>
    <submittedName>
        <fullName evidence="1">Uncharacterized protein</fullName>
    </submittedName>
</protein>
<feature type="non-terminal residue" evidence="1">
    <location>
        <position position="51"/>
    </location>
</feature>
<dbReference type="EMBL" id="JACEIK010013371">
    <property type="protein sequence ID" value="MCE3216481.1"/>
    <property type="molecule type" value="Genomic_DNA"/>
</dbReference>
<sequence length="51" mass="6016">MTPMFIGGDGTEKVTIYLCDPKDAYYVVRPGMMCKIHNQKYGVRYEVRYNY</sequence>
<reference evidence="1 2" key="1">
    <citation type="journal article" date="2021" name="BMC Genomics">
        <title>Datura genome reveals duplications of psychoactive alkaloid biosynthetic genes and high mutation rate following tissue culture.</title>
        <authorList>
            <person name="Rajewski A."/>
            <person name="Carter-House D."/>
            <person name="Stajich J."/>
            <person name="Litt A."/>
        </authorList>
    </citation>
    <scope>NUCLEOTIDE SEQUENCE [LARGE SCALE GENOMIC DNA]</scope>
    <source>
        <strain evidence="1">AR-01</strain>
    </source>
</reference>
<name>A0ABS8WWA0_DATST</name>
<dbReference type="Proteomes" id="UP000823775">
    <property type="component" value="Unassembled WGS sequence"/>
</dbReference>
<evidence type="ECO:0000313" key="1">
    <source>
        <dbReference type="EMBL" id="MCE3216481.1"/>
    </source>
</evidence>
<organism evidence="1 2">
    <name type="scientific">Datura stramonium</name>
    <name type="common">Jimsonweed</name>
    <name type="synonym">Common thornapple</name>
    <dbReference type="NCBI Taxonomy" id="4076"/>
    <lineage>
        <taxon>Eukaryota</taxon>
        <taxon>Viridiplantae</taxon>
        <taxon>Streptophyta</taxon>
        <taxon>Embryophyta</taxon>
        <taxon>Tracheophyta</taxon>
        <taxon>Spermatophyta</taxon>
        <taxon>Magnoliopsida</taxon>
        <taxon>eudicotyledons</taxon>
        <taxon>Gunneridae</taxon>
        <taxon>Pentapetalae</taxon>
        <taxon>asterids</taxon>
        <taxon>lamiids</taxon>
        <taxon>Solanales</taxon>
        <taxon>Solanaceae</taxon>
        <taxon>Solanoideae</taxon>
        <taxon>Datureae</taxon>
        <taxon>Datura</taxon>
    </lineage>
</organism>